<dbReference type="RefSeq" id="WP_068848030.1">
    <property type="nucleotide sequence ID" value="NZ_LYDR01000093.1"/>
</dbReference>
<evidence type="ECO:0000256" key="1">
    <source>
        <dbReference type="SAM" id="Phobius"/>
    </source>
</evidence>
<keyword evidence="1" id="KW-0812">Transmembrane</keyword>
<proteinExistence type="predicted"/>
<keyword evidence="1" id="KW-0472">Membrane</keyword>
<comment type="caution">
    <text evidence="2">The sequence shown here is derived from an EMBL/GenBank/DDBJ whole genome shotgun (WGS) entry which is preliminary data.</text>
</comment>
<keyword evidence="3" id="KW-1185">Reference proteome</keyword>
<evidence type="ECO:0000313" key="3">
    <source>
        <dbReference type="Proteomes" id="UP000094828"/>
    </source>
</evidence>
<organism evidence="2 3">
    <name type="scientific">Planctopirus hydrillae</name>
    <dbReference type="NCBI Taxonomy" id="1841610"/>
    <lineage>
        <taxon>Bacteria</taxon>
        <taxon>Pseudomonadati</taxon>
        <taxon>Planctomycetota</taxon>
        <taxon>Planctomycetia</taxon>
        <taxon>Planctomycetales</taxon>
        <taxon>Planctomycetaceae</taxon>
        <taxon>Planctopirus</taxon>
    </lineage>
</organism>
<gene>
    <name evidence="2" type="ORF">A6X21_23045</name>
</gene>
<protein>
    <submittedName>
        <fullName evidence="2">Uncharacterized protein</fullName>
    </submittedName>
</protein>
<name>A0A1C3ECW1_9PLAN</name>
<evidence type="ECO:0000313" key="2">
    <source>
        <dbReference type="EMBL" id="ODA31069.1"/>
    </source>
</evidence>
<dbReference type="STRING" id="1841610.A6X21_23045"/>
<accession>A0A1C3ECW1</accession>
<sequence>MTTEPLHLTSNRLQVEEHHREWARSYLDLEPSLDAAACQARALKALETADFEGHAEFDRAVKYLAGGPETLWTATDEAHFRQLSEKETEQVLRRFYNRYYSLPPQLRKHEYERLRPLCEPHLRLKRLLNHLERGLNLSLNVDHLGTEYQQYLGDCILRSYTTWPTEKGHFYREKIAFLFDQANEWHAAAQMLKRQDPRLASLGGNWFQELLSIQDPHYWYRTHFPDLAEKDTGLQWVAPQKTSFFDQWGCLITAILFVISLISVLINR</sequence>
<reference evidence="2 3" key="1">
    <citation type="submission" date="2016-05" db="EMBL/GenBank/DDBJ databases">
        <title>Genomic and physiological characterization of Planctopirus sp. isolated from fresh water lake.</title>
        <authorList>
            <person name="Subhash Y."/>
            <person name="Ramana C."/>
        </authorList>
    </citation>
    <scope>NUCLEOTIDE SEQUENCE [LARGE SCALE GENOMIC DNA]</scope>
    <source>
        <strain evidence="2 3">JC280</strain>
    </source>
</reference>
<dbReference type="AlphaFoldDB" id="A0A1C3ECW1"/>
<keyword evidence="1" id="KW-1133">Transmembrane helix</keyword>
<dbReference type="Proteomes" id="UP000094828">
    <property type="component" value="Unassembled WGS sequence"/>
</dbReference>
<dbReference type="OrthoDB" id="211166at2"/>
<feature type="transmembrane region" description="Helical" evidence="1">
    <location>
        <begin position="245"/>
        <end position="266"/>
    </location>
</feature>
<dbReference type="EMBL" id="LYDR01000093">
    <property type="protein sequence ID" value="ODA31069.1"/>
    <property type="molecule type" value="Genomic_DNA"/>
</dbReference>